<dbReference type="PANTHER" id="PTHR43289">
    <property type="entry name" value="MITOGEN-ACTIVATED PROTEIN KINASE KINASE KINASE 20-RELATED"/>
    <property type="match status" value="1"/>
</dbReference>
<evidence type="ECO:0000259" key="8">
    <source>
        <dbReference type="PROSITE" id="PS50011"/>
    </source>
</evidence>
<evidence type="ECO:0000256" key="2">
    <source>
        <dbReference type="ARBA" id="ARBA00022741"/>
    </source>
</evidence>
<evidence type="ECO:0000313" key="9">
    <source>
        <dbReference type="EMBL" id="OWK44438.1"/>
    </source>
</evidence>
<dbReference type="SUPFAM" id="SSF56112">
    <property type="entry name" value="Protein kinase-like (PK-like)"/>
    <property type="match status" value="1"/>
</dbReference>
<name>A0A225E0U5_9BACT</name>
<reference evidence="10" key="1">
    <citation type="submission" date="2017-06" db="EMBL/GenBank/DDBJ databases">
        <title>Genome analysis of Fimbriiglobus ruber SP5, the first member of the order Planctomycetales with confirmed chitinolytic capability.</title>
        <authorList>
            <person name="Ravin N.V."/>
            <person name="Rakitin A.L."/>
            <person name="Ivanova A.A."/>
            <person name="Beletsky A.V."/>
            <person name="Kulichevskaya I.S."/>
            <person name="Mardanov A.V."/>
            <person name="Dedysh S.N."/>
        </authorList>
    </citation>
    <scope>NUCLEOTIDE SEQUENCE [LARGE SCALE GENOMIC DNA]</scope>
    <source>
        <strain evidence="10">SP5</strain>
    </source>
</reference>
<dbReference type="PANTHER" id="PTHR43289:SF6">
    <property type="entry name" value="SERINE_THREONINE-PROTEIN KINASE NEKL-3"/>
    <property type="match status" value="1"/>
</dbReference>
<dbReference type="SMART" id="SM00220">
    <property type="entry name" value="S_TKc"/>
    <property type="match status" value="1"/>
</dbReference>
<dbReference type="PROSITE" id="PS00107">
    <property type="entry name" value="PROTEIN_KINASE_ATP"/>
    <property type="match status" value="1"/>
</dbReference>
<organism evidence="9 10">
    <name type="scientific">Fimbriiglobus ruber</name>
    <dbReference type="NCBI Taxonomy" id="1908690"/>
    <lineage>
        <taxon>Bacteria</taxon>
        <taxon>Pseudomonadati</taxon>
        <taxon>Planctomycetota</taxon>
        <taxon>Planctomycetia</taxon>
        <taxon>Gemmatales</taxon>
        <taxon>Gemmataceae</taxon>
        <taxon>Fimbriiglobus</taxon>
    </lineage>
</organism>
<evidence type="ECO:0000256" key="5">
    <source>
        <dbReference type="PROSITE-ProRule" id="PRU10141"/>
    </source>
</evidence>
<dbReference type="PROSITE" id="PS50011">
    <property type="entry name" value="PROTEIN_KINASE_DOM"/>
    <property type="match status" value="1"/>
</dbReference>
<dbReference type="CDD" id="cd14014">
    <property type="entry name" value="STKc_PknB_like"/>
    <property type="match status" value="1"/>
</dbReference>
<dbReference type="GO" id="GO:0005524">
    <property type="term" value="F:ATP binding"/>
    <property type="evidence" value="ECO:0007669"/>
    <property type="project" value="UniProtKB-UniRule"/>
</dbReference>
<gene>
    <name evidence="9" type="ORF">FRUB_02370</name>
</gene>
<keyword evidence="2 5" id="KW-0547">Nucleotide-binding</keyword>
<feature type="binding site" evidence="5">
    <location>
        <position position="105"/>
    </location>
    <ligand>
        <name>ATP</name>
        <dbReference type="ChEBI" id="CHEBI:30616"/>
    </ligand>
</feature>
<dbReference type="InterPro" id="IPR039448">
    <property type="entry name" value="Beta_helix"/>
</dbReference>
<dbReference type="RefSeq" id="WP_088253711.1">
    <property type="nucleotide sequence ID" value="NZ_NIDE01000003.1"/>
</dbReference>
<dbReference type="InterPro" id="IPR000719">
    <property type="entry name" value="Prot_kinase_dom"/>
</dbReference>
<accession>A0A225E0U5</accession>
<keyword evidence="10" id="KW-1185">Reference proteome</keyword>
<keyword evidence="4 5" id="KW-0067">ATP-binding</keyword>
<feature type="region of interest" description="Disordered" evidence="6">
    <location>
        <begin position="475"/>
        <end position="509"/>
    </location>
</feature>
<feature type="transmembrane region" description="Helical" evidence="7">
    <location>
        <begin position="516"/>
        <end position="542"/>
    </location>
</feature>
<dbReference type="OrthoDB" id="239809at2"/>
<feature type="compositionally biased region" description="Basic and acidic residues" evidence="6">
    <location>
        <begin position="837"/>
        <end position="848"/>
    </location>
</feature>
<protein>
    <submittedName>
        <fullName evidence="9">Cellular communication/signal transduction protein</fullName>
    </submittedName>
</protein>
<keyword evidence="7" id="KW-1133">Transmembrane helix</keyword>
<evidence type="ECO:0000256" key="1">
    <source>
        <dbReference type="ARBA" id="ARBA00022679"/>
    </source>
</evidence>
<feature type="region of interest" description="Disordered" evidence="6">
    <location>
        <begin position="827"/>
        <end position="872"/>
    </location>
</feature>
<dbReference type="InterPro" id="IPR011009">
    <property type="entry name" value="Kinase-like_dom_sf"/>
</dbReference>
<proteinExistence type="predicted"/>
<dbReference type="Pfam" id="PF00069">
    <property type="entry name" value="Pkinase"/>
    <property type="match status" value="1"/>
</dbReference>
<keyword evidence="7" id="KW-0472">Membrane</keyword>
<evidence type="ECO:0000256" key="7">
    <source>
        <dbReference type="SAM" id="Phobius"/>
    </source>
</evidence>
<dbReference type="SMART" id="SM00710">
    <property type="entry name" value="PbH1"/>
    <property type="match status" value="5"/>
</dbReference>
<dbReference type="Gene3D" id="1.10.510.10">
    <property type="entry name" value="Transferase(Phosphotransferase) domain 1"/>
    <property type="match status" value="1"/>
</dbReference>
<keyword evidence="3" id="KW-0418">Kinase</keyword>
<dbReference type="GO" id="GO:0004674">
    <property type="term" value="F:protein serine/threonine kinase activity"/>
    <property type="evidence" value="ECO:0007669"/>
    <property type="project" value="TreeGrafter"/>
</dbReference>
<dbReference type="SUPFAM" id="SSF51126">
    <property type="entry name" value="Pectin lyase-like"/>
    <property type="match status" value="1"/>
</dbReference>
<dbReference type="AlphaFoldDB" id="A0A225E0U5"/>
<dbReference type="Pfam" id="PF13229">
    <property type="entry name" value="Beta_helix"/>
    <property type="match status" value="1"/>
</dbReference>
<dbReference type="InterPro" id="IPR006626">
    <property type="entry name" value="PbH1"/>
</dbReference>
<dbReference type="Gene3D" id="3.30.200.20">
    <property type="entry name" value="Phosphorylase Kinase, domain 1"/>
    <property type="match status" value="1"/>
</dbReference>
<evidence type="ECO:0000256" key="6">
    <source>
        <dbReference type="SAM" id="MobiDB-lite"/>
    </source>
</evidence>
<dbReference type="Proteomes" id="UP000214646">
    <property type="component" value="Unassembled WGS sequence"/>
</dbReference>
<keyword evidence="1" id="KW-0808">Transferase</keyword>
<evidence type="ECO:0000313" key="10">
    <source>
        <dbReference type="Proteomes" id="UP000214646"/>
    </source>
</evidence>
<sequence>MPAPETAEEFLDLVKKSGVADDTKLTAYLSRMRGAADFPTDPTKVAGFLIRDGIITHFQAEQILAGKWKRFSIGKYKVLERIGSGGMGQVFLCEHKLMRRRVAVKVLPAAKGADDAARERFYREARAIAAVDHPNLVRAYDIDQDDNIHFLVMEYVDGASLQDLIKKSGPLPPTRAAHYIYGSAIGLQHAHEMGLVHRDIKPGNILIDRSGVVKILDLGLARFFRDEDDQITRKYDENILGTADYLAPEQAIESHTVDIRADLYSLGGTFYFLLTGQPPFPDGTVAQKLLWHQTREPVSVRSLRPEIPQEISDIVTKLMAKEADNRFQTPADVLAALVPWVQVPIPPPDEREMPRLSPAAMGPGTGGTITSKVYGPAPSTMTGSAFTAIPRSDATRAAGGPLTARADGGATVAGTPASGAATRVATAVPATGQPTIVVTPAPMAQATPVAATPVAAAQPTAPAVDAFWEGLASDTQTNAQIDTDRSRVGDSGKKSGARRNDRQTGKATGDKSKKKLLLFAAIGVAAAFVALSVVGVAVWFVFSKTTPKPSGPGEPRTWYVSAKASGPDADRTLNTLRGALDQAGPNDTVLILDDRIEEPPFRLADAGSDKKKRGIKIEAGNAAKSVVWAPKGGTSRAVAALEITYVDGVRVSGLVLDLNGTIDHGVVIRASCPGLVIENVTVKNPRGAGFQLQNAAGAAERPIQLTRCRVVADQKTEAGLSLTAGNQYVAVKNCRFEGPGQAGIKVDGSVRDFELRNNRVFNFDNGVWLTGRLAADAPYDLVIANNTFHTIANAGLSSDHPLASPKQQVTLIRNYFAGTKEIVTTPGPNLPSLKASDNARDKETKEGKVNINAAEVADPPLPPPNPADDATFLRAPAGSKLAAYGVQPE</sequence>
<evidence type="ECO:0000256" key="3">
    <source>
        <dbReference type="ARBA" id="ARBA00022777"/>
    </source>
</evidence>
<comment type="caution">
    <text evidence="9">The sequence shown here is derived from an EMBL/GenBank/DDBJ whole genome shotgun (WGS) entry which is preliminary data.</text>
</comment>
<keyword evidence="7" id="KW-0812">Transmembrane</keyword>
<feature type="compositionally biased region" description="Basic and acidic residues" evidence="6">
    <location>
        <begin position="482"/>
        <end position="509"/>
    </location>
</feature>
<dbReference type="InterPro" id="IPR008271">
    <property type="entry name" value="Ser/Thr_kinase_AS"/>
</dbReference>
<dbReference type="EMBL" id="NIDE01000003">
    <property type="protein sequence ID" value="OWK44438.1"/>
    <property type="molecule type" value="Genomic_DNA"/>
</dbReference>
<dbReference type="PROSITE" id="PS00108">
    <property type="entry name" value="PROTEIN_KINASE_ST"/>
    <property type="match status" value="1"/>
</dbReference>
<dbReference type="Gene3D" id="2.160.20.10">
    <property type="entry name" value="Single-stranded right-handed beta-helix, Pectin lyase-like"/>
    <property type="match status" value="1"/>
</dbReference>
<dbReference type="InterPro" id="IPR017441">
    <property type="entry name" value="Protein_kinase_ATP_BS"/>
</dbReference>
<feature type="domain" description="Protein kinase" evidence="8">
    <location>
        <begin position="76"/>
        <end position="341"/>
    </location>
</feature>
<dbReference type="InterPro" id="IPR012334">
    <property type="entry name" value="Pectin_lyas_fold"/>
</dbReference>
<evidence type="ECO:0000256" key="4">
    <source>
        <dbReference type="ARBA" id="ARBA00022840"/>
    </source>
</evidence>
<dbReference type="InterPro" id="IPR011050">
    <property type="entry name" value="Pectin_lyase_fold/virulence"/>
</dbReference>